<evidence type="ECO:0000313" key="2">
    <source>
        <dbReference type="Proteomes" id="UP001255246"/>
    </source>
</evidence>
<comment type="caution">
    <text evidence="1">The sequence shown here is derived from an EMBL/GenBank/DDBJ whole genome shotgun (WGS) entry which is preliminary data.</text>
</comment>
<gene>
    <name evidence="1" type="ORF">RM706_13115</name>
</gene>
<dbReference type="RefSeq" id="WP_311352283.1">
    <property type="nucleotide sequence ID" value="NZ_JAVRHR010000003.1"/>
</dbReference>
<sequence>MKRKYLIITTLFISIILIGCTNDEGEQDVEILTPDEETQVEN</sequence>
<organism evidence="1 2">
    <name type="scientific">Croceitalea rosinachiae</name>
    <dbReference type="NCBI Taxonomy" id="3075596"/>
    <lineage>
        <taxon>Bacteria</taxon>
        <taxon>Pseudomonadati</taxon>
        <taxon>Bacteroidota</taxon>
        <taxon>Flavobacteriia</taxon>
        <taxon>Flavobacteriales</taxon>
        <taxon>Flavobacteriaceae</taxon>
        <taxon>Croceitalea</taxon>
    </lineage>
</organism>
<protein>
    <submittedName>
        <fullName evidence="1">Uncharacterized protein</fullName>
    </submittedName>
</protein>
<proteinExistence type="predicted"/>
<reference evidence="1 2" key="1">
    <citation type="submission" date="2023-09" db="EMBL/GenBank/DDBJ databases">
        <authorList>
            <person name="Rey-Velasco X."/>
        </authorList>
    </citation>
    <scope>NUCLEOTIDE SEQUENCE [LARGE SCALE GENOMIC DNA]</scope>
    <source>
        <strain evidence="1 2">F388</strain>
    </source>
</reference>
<name>A0ABU3AGF8_9FLAO</name>
<dbReference type="EMBL" id="JAVRHR010000003">
    <property type="protein sequence ID" value="MDT0607981.1"/>
    <property type="molecule type" value="Genomic_DNA"/>
</dbReference>
<evidence type="ECO:0000313" key="1">
    <source>
        <dbReference type="EMBL" id="MDT0607981.1"/>
    </source>
</evidence>
<dbReference type="Proteomes" id="UP001255246">
    <property type="component" value="Unassembled WGS sequence"/>
</dbReference>
<dbReference type="PROSITE" id="PS51257">
    <property type="entry name" value="PROKAR_LIPOPROTEIN"/>
    <property type="match status" value="1"/>
</dbReference>
<accession>A0ABU3AGF8</accession>
<keyword evidence="2" id="KW-1185">Reference proteome</keyword>